<dbReference type="InterPro" id="IPR003593">
    <property type="entry name" value="AAA+_ATPase"/>
</dbReference>
<dbReference type="InterPro" id="IPR050334">
    <property type="entry name" value="Molybdenum_import_ModC"/>
</dbReference>
<keyword evidence="5" id="KW-1185">Reference proteome</keyword>
<accession>H8X9R0</accession>
<proteinExistence type="predicted"/>
<dbReference type="EMBL" id="HE681725">
    <property type="protein sequence ID" value="CCG24726.1"/>
    <property type="molecule type" value="Genomic_DNA"/>
</dbReference>
<dbReference type="HOGENOM" id="CLU_000604_45_3_1"/>
<dbReference type="GO" id="GO:0005739">
    <property type="term" value="C:mitochondrion"/>
    <property type="evidence" value="ECO:0007669"/>
    <property type="project" value="TreeGrafter"/>
</dbReference>
<dbReference type="SUPFAM" id="SSF52540">
    <property type="entry name" value="P-loop containing nucleoside triphosphate hydrolases"/>
    <property type="match status" value="2"/>
</dbReference>
<dbReference type="Pfam" id="PF00005">
    <property type="entry name" value="ABC_tran"/>
    <property type="match status" value="2"/>
</dbReference>
<dbReference type="OrthoDB" id="10255969at2759"/>
<evidence type="ECO:0000313" key="5">
    <source>
        <dbReference type="Proteomes" id="UP000005018"/>
    </source>
</evidence>
<name>H8X9R0_CANO9</name>
<dbReference type="RefSeq" id="XP_003870854.1">
    <property type="nucleotide sequence ID" value="XM_003870805.1"/>
</dbReference>
<gene>
    <name evidence="4" type="ORF">CORT_0G00360</name>
</gene>
<dbReference type="Proteomes" id="UP000005018">
    <property type="component" value="Chromosome 7"/>
</dbReference>
<organism evidence="4 5">
    <name type="scientific">Candida orthopsilosis (strain 90-125)</name>
    <name type="common">Yeast</name>
    <dbReference type="NCBI Taxonomy" id="1136231"/>
    <lineage>
        <taxon>Eukaryota</taxon>
        <taxon>Fungi</taxon>
        <taxon>Dikarya</taxon>
        <taxon>Ascomycota</taxon>
        <taxon>Saccharomycotina</taxon>
        <taxon>Pichiomycetes</taxon>
        <taxon>Debaryomycetaceae</taxon>
        <taxon>Candida/Lodderomyces clade</taxon>
        <taxon>Candida</taxon>
    </lineage>
</organism>
<dbReference type="PANTHER" id="PTHR43514:SF4">
    <property type="entry name" value="ABC TRANSPORTER I FAMILY MEMBER 10"/>
    <property type="match status" value="1"/>
</dbReference>
<dbReference type="InterPro" id="IPR027417">
    <property type="entry name" value="P-loop_NTPase"/>
</dbReference>
<dbReference type="KEGG" id="cot:CORT_0G00360"/>
<dbReference type="eggNOG" id="KOG0927">
    <property type="taxonomic scope" value="Eukaryota"/>
</dbReference>
<feature type="domain" description="ABC transporter" evidence="3">
    <location>
        <begin position="42"/>
        <end position="273"/>
    </location>
</feature>
<protein>
    <submittedName>
        <fullName evidence="4">Modf protein</fullName>
    </submittedName>
</protein>
<dbReference type="GeneID" id="14541938"/>
<dbReference type="GO" id="GO:0005524">
    <property type="term" value="F:ATP binding"/>
    <property type="evidence" value="ECO:0007669"/>
    <property type="project" value="UniProtKB-KW"/>
</dbReference>
<dbReference type="PROSITE" id="PS50893">
    <property type="entry name" value="ABC_TRANSPORTER_2"/>
    <property type="match status" value="2"/>
</dbReference>
<feature type="domain" description="ABC transporter" evidence="3">
    <location>
        <begin position="304"/>
        <end position="545"/>
    </location>
</feature>
<sequence length="546" mass="62032">MSNAFKGCLLSIKNAKFKKNSLKNAPFVFANPIPDFQVMWGVQDNDTSKTSAHNWAVTGPSKSTMLKIAAGDYISFPPLSRSYPLINEPATQLQFLNFNDKSGLDRVHMSARYESYSFKGVLEMSDDTNSVFNYITGLNNYNTQHKNFNSQYINHLMSLFNLSHLQKKWINSLSNGQMRRARIAKSLVNKPRLLIIDDPFLGLDPSNTEKVSQALRNAHETLGTSIVLGLRLQDDIPSWIENISFANEEGIALAGRQSDPEISNKLKKIISANVDIGLDEKKLTEKILVRINPDTITEAEPIHIEFNNARVAYKDLIILKDFNWMIPKGSKWRIMGDNGTGKTTILSLITADHPQSWRSILKINDKLRKTGSGVTFFDVNNQIGISSPELHALVPQHNSTMKDIIYNGLVRDIGNSNFAYKAKLEKLDKDTRDRALYILNKFGDILEQHGNMPFIDLSMTNQKLALFLRAVIKNPEILILDEAFSCMEDAQVMRRCHDFIAQDPLFKNMTILSIGHIDWELNKYDYMLKLTGDENRSYEVYKVETK</sequence>
<dbReference type="PANTHER" id="PTHR43514">
    <property type="entry name" value="ABC TRANSPORTER I FAMILY MEMBER 10"/>
    <property type="match status" value="1"/>
</dbReference>
<evidence type="ECO:0000256" key="1">
    <source>
        <dbReference type="ARBA" id="ARBA00022741"/>
    </source>
</evidence>
<dbReference type="AlphaFoldDB" id="H8X9R0"/>
<dbReference type="InterPro" id="IPR003439">
    <property type="entry name" value="ABC_transporter-like_ATP-bd"/>
</dbReference>
<dbReference type="Gene3D" id="3.40.50.300">
    <property type="entry name" value="P-loop containing nucleotide triphosphate hydrolases"/>
    <property type="match status" value="2"/>
</dbReference>
<evidence type="ECO:0000313" key="4">
    <source>
        <dbReference type="EMBL" id="CCG24726.1"/>
    </source>
</evidence>
<evidence type="ECO:0000259" key="3">
    <source>
        <dbReference type="PROSITE" id="PS50893"/>
    </source>
</evidence>
<dbReference type="GO" id="GO:0016887">
    <property type="term" value="F:ATP hydrolysis activity"/>
    <property type="evidence" value="ECO:0007669"/>
    <property type="project" value="InterPro"/>
</dbReference>
<keyword evidence="1" id="KW-0547">Nucleotide-binding</keyword>
<keyword evidence="2" id="KW-0067">ATP-binding</keyword>
<reference evidence="4 5" key="1">
    <citation type="journal article" date="2012" name="PLoS ONE">
        <title>Sequence and analysis of the genome of the pathogenic yeast Candida orthopsilosis.</title>
        <authorList>
            <person name="Riccombeni A."/>
            <person name="Vidanes G."/>
            <person name="Proux-Wera E."/>
            <person name="Wolfe K.H."/>
            <person name="Butler G."/>
        </authorList>
    </citation>
    <scope>NUCLEOTIDE SEQUENCE [LARGE SCALE GENOMIC DNA]</scope>
    <source>
        <strain evidence="4 5">Co 90-125</strain>
    </source>
</reference>
<evidence type="ECO:0000256" key="2">
    <source>
        <dbReference type="ARBA" id="ARBA00022840"/>
    </source>
</evidence>
<dbReference type="SMART" id="SM00382">
    <property type="entry name" value="AAA"/>
    <property type="match status" value="2"/>
</dbReference>